<keyword evidence="2 4" id="KW-0863">Zinc-finger</keyword>
<comment type="caution">
    <text evidence="7">The sequence shown here is derived from an EMBL/GenBank/DDBJ whole genome shotgun (WGS) entry which is preliminary data.</text>
</comment>
<evidence type="ECO:0000259" key="6">
    <source>
        <dbReference type="PROSITE" id="PS50808"/>
    </source>
</evidence>
<dbReference type="GO" id="GO:0003677">
    <property type="term" value="F:DNA binding"/>
    <property type="evidence" value="ECO:0007669"/>
    <property type="project" value="InterPro"/>
</dbReference>
<dbReference type="InterPro" id="IPR012337">
    <property type="entry name" value="RNaseH-like_sf"/>
</dbReference>
<feature type="compositionally biased region" description="Polar residues" evidence="5">
    <location>
        <begin position="598"/>
        <end position="618"/>
    </location>
</feature>
<dbReference type="GO" id="GO:0006357">
    <property type="term" value="P:regulation of transcription by RNA polymerase II"/>
    <property type="evidence" value="ECO:0007669"/>
    <property type="project" value="TreeGrafter"/>
</dbReference>
<organism evidence="7 9">
    <name type="scientific">Phytophthora infestans</name>
    <name type="common">Potato late blight agent</name>
    <name type="synonym">Botrytis infestans</name>
    <dbReference type="NCBI Taxonomy" id="4787"/>
    <lineage>
        <taxon>Eukaryota</taxon>
        <taxon>Sar</taxon>
        <taxon>Stramenopiles</taxon>
        <taxon>Oomycota</taxon>
        <taxon>Peronosporomycetes</taxon>
        <taxon>Peronosporales</taxon>
        <taxon>Peronosporaceae</taxon>
        <taxon>Phytophthora</taxon>
    </lineage>
</organism>
<accession>A0A833WE45</accession>
<evidence type="ECO:0000256" key="2">
    <source>
        <dbReference type="ARBA" id="ARBA00022771"/>
    </source>
</evidence>
<dbReference type="InterPro" id="IPR003656">
    <property type="entry name" value="Znf_BED"/>
</dbReference>
<evidence type="ECO:0000256" key="3">
    <source>
        <dbReference type="ARBA" id="ARBA00022833"/>
    </source>
</evidence>
<evidence type="ECO:0000256" key="4">
    <source>
        <dbReference type="PROSITE-ProRule" id="PRU00027"/>
    </source>
</evidence>
<proteinExistence type="predicted"/>
<keyword evidence="1" id="KW-0479">Metal-binding</keyword>
<dbReference type="PROSITE" id="PS50808">
    <property type="entry name" value="ZF_BED"/>
    <property type="match status" value="1"/>
</dbReference>
<dbReference type="PANTHER" id="PTHR46169:SF29">
    <property type="entry name" value="DNA REPLICATION-RELATED ELEMENT FACTOR, ISOFORM A"/>
    <property type="match status" value="1"/>
</dbReference>
<evidence type="ECO:0000313" key="9">
    <source>
        <dbReference type="Proteomes" id="UP000602510"/>
    </source>
</evidence>
<evidence type="ECO:0000256" key="5">
    <source>
        <dbReference type="SAM" id="MobiDB-lite"/>
    </source>
</evidence>
<dbReference type="GO" id="GO:0008270">
    <property type="term" value="F:zinc ion binding"/>
    <property type="evidence" value="ECO:0007669"/>
    <property type="project" value="UniProtKB-KW"/>
</dbReference>
<reference evidence="7" key="1">
    <citation type="submission" date="2020-04" db="EMBL/GenBank/DDBJ databases">
        <title>Hybrid Assembly of Korean Phytophthora infestans isolates.</title>
        <authorList>
            <person name="Prokchorchik M."/>
            <person name="Lee Y."/>
            <person name="Seo J."/>
            <person name="Cho J.-H."/>
            <person name="Park Y.-E."/>
            <person name="Jang D.-C."/>
            <person name="Im J.-S."/>
            <person name="Choi J.-G."/>
            <person name="Park H.-J."/>
            <person name="Lee G.-B."/>
            <person name="Lee Y.-G."/>
            <person name="Hong S.-Y."/>
            <person name="Cho K."/>
            <person name="Sohn K.H."/>
        </authorList>
    </citation>
    <scope>NUCLEOTIDE SEQUENCE</scope>
    <source>
        <strain evidence="7">KR_1_A1</strain>
        <strain evidence="8">KR_2_A2</strain>
    </source>
</reference>
<dbReference type="GO" id="GO:0005634">
    <property type="term" value="C:nucleus"/>
    <property type="evidence" value="ECO:0007669"/>
    <property type="project" value="TreeGrafter"/>
</dbReference>
<feature type="region of interest" description="Disordered" evidence="5">
    <location>
        <begin position="219"/>
        <end position="277"/>
    </location>
</feature>
<feature type="domain" description="BED-type" evidence="6">
    <location>
        <begin position="146"/>
        <end position="213"/>
    </location>
</feature>
<sequence length="996" mass="111556">MAADHHHRGLGIDGMGVSYPVDQTAFSSTPYSVAHVQREQMQMQFQQQLQAQQQHMNQLQMQQSNMMEDIGPASSTLMQIHGGNTSAGMQMSSTSMHQGTHTRSSDAIATGSFVGALQARQQSSAKRGGTIIDEPGMPQLYKTSKMRRPELWQFIRLVVPDPPHIAAGRTYTNQDAKEAYCLKCKRIMHYNTGSSNNVSRHMAKFHAADLASYAQKMADKKVKNKKQQHDWTTNVQTSTSGSGSTSPGSGHKRRRTEATTPNSTGATGSNISPIDTPRLSLDELRATGEDFSKEELTQEETEQLNAMVARWVAKHHHPFTITEDIELQELLRFAAALRKPIKLPPPSSVRASVQSLSARSRMDLMRQIANEVLFYSMASEVWITAERDIFVSFSIHYLTENFERRHFTIDVREHSGHQVYSYETKKEMLYTLIARWNLDPRYLSSMLWQSQPRVDVIANNPVQPRTQQAECAAHGFEIMLAPLLHGPRKLEADGMQVFFFDEMVNNAVASVPPEYQACVQFVRDKVTLFRDLAFFLTNHPRAVVRLGKLMAGTSQQRLVTDSKASWLSTLDMLKRLVKKRDVIHDFFAYADTSEGRTEFQTATPSSSPPVENSGMQRQEPTDGQWCAIECLLQLLQPFENVALAIGKEKYAASSLTFPLLKFLKRDLEKVTNFQRVFAKYPRSQGGGEESQYSMEFHTQTQMIATQLETVRNFLYTEFKAHFSRACGELMWVSQLDPRFVRMKYLSDEEREVCKARLIDQCFVLANFNQTMANQRLKASAAVSADVLVSAGVNPSSANFLDFQSGTQPTREDHDTNSFLRELLFDDAHDDPALVYQQQQQQLLHQQGQLGDSLGPVSITTGEGGPTSPSNTNSEAFVEQEASLRGRVVDEVKAYFDAVAVAKVTAMRDPLKWWRDNTTTFPLLVPLARQWLSSVGSVRPSDGVQISAGSHGDLTTTSTTQGVQVNATTGAALPYGTHAVHSEPELVRDIVFVHDNC</sequence>
<feature type="compositionally biased region" description="Polar residues" evidence="5">
    <location>
        <begin position="258"/>
        <end position="273"/>
    </location>
</feature>
<feature type="region of interest" description="Disordered" evidence="5">
    <location>
        <begin position="597"/>
        <end position="618"/>
    </location>
</feature>
<dbReference type="InterPro" id="IPR052717">
    <property type="entry name" value="Vacuolar_transposase_reg"/>
</dbReference>
<dbReference type="Proteomes" id="UP000602510">
    <property type="component" value="Unassembled WGS sequence"/>
</dbReference>
<dbReference type="Proteomes" id="UP000704712">
    <property type="component" value="Unassembled WGS sequence"/>
</dbReference>
<feature type="compositionally biased region" description="Low complexity" evidence="5">
    <location>
        <begin position="237"/>
        <end position="249"/>
    </location>
</feature>
<dbReference type="PANTHER" id="PTHR46169">
    <property type="entry name" value="DNA REPLICATION-RELATED ELEMENT FACTOR, ISOFORM A"/>
    <property type="match status" value="1"/>
</dbReference>
<gene>
    <name evidence="7" type="ORF">GN244_ATG08864</name>
    <name evidence="8" type="ORF">GN958_ATG07302</name>
</gene>
<dbReference type="SUPFAM" id="SSF53098">
    <property type="entry name" value="Ribonuclease H-like"/>
    <property type="match status" value="1"/>
</dbReference>
<evidence type="ECO:0000313" key="8">
    <source>
        <dbReference type="EMBL" id="KAF4143569.1"/>
    </source>
</evidence>
<evidence type="ECO:0000256" key="1">
    <source>
        <dbReference type="ARBA" id="ARBA00022723"/>
    </source>
</evidence>
<name>A0A833WE45_PHYIN</name>
<dbReference type="EMBL" id="WSZM01000184">
    <property type="protein sequence ID" value="KAF4038883.1"/>
    <property type="molecule type" value="Genomic_DNA"/>
</dbReference>
<dbReference type="AlphaFoldDB" id="A0A833WE45"/>
<keyword evidence="3" id="KW-0862">Zinc</keyword>
<protein>
    <recommendedName>
        <fullName evidence="6">BED-type domain-containing protein</fullName>
    </recommendedName>
</protein>
<feature type="region of interest" description="Disordered" evidence="5">
    <location>
        <begin position="854"/>
        <end position="874"/>
    </location>
</feature>
<dbReference type="EMBL" id="JAACNO010001006">
    <property type="protein sequence ID" value="KAF4143569.1"/>
    <property type="molecule type" value="Genomic_DNA"/>
</dbReference>
<evidence type="ECO:0000313" key="7">
    <source>
        <dbReference type="EMBL" id="KAF4038883.1"/>
    </source>
</evidence>
<keyword evidence="9" id="KW-1185">Reference proteome</keyword>